<dbReference type="AlphaFoldDB" id="A0A7D5M7Q5"/>
<dbReference type="GeneID" id="56067416"/>
<sequence>MERFEQCRYAVYFDVPNPHVIIHKIGSHKLEIHGGDHIVEVVSGWGYFVEEHEAKSFAEGISKSRNIPTPRYCKKCFKH</sequence>
<gene>
    <name evidence="1" type="ORF">C5F50_05045</name>
</gene>
<dbReference type="EMBL" id="CP026995">
    <property type="protein sequence ID" value="QLH06508.1"/>
    <property type="molecule type" value="Genomic_DNA"/>
</dbReference>
<evidence type="ECO:0000313" key="1">
    <source>
        <dbReference type="EMBL" id="QLH06508.1"/>
    </source>
</evidence>
<dbReference type="Proteomes" id="UP000509478">
    <property type="component" value="Chromosome"/>
</dbReference>
<organism evidence="1 2">
    <name type="scientific">Nitrosopumilus ureiphilus</name>
    <dbReference type="NCBI Taxonomy" id="1470067"/>
    <lineage>
        <taxon>Archaea</taxon>
        <taxon>Nitrososphaerota</taxon>
        <taxon>Nitrososphaeria</taxon>
        <taxon>Nitrosopumilales</taxon>
        <taxon>Nitrosopumilaceae</taxon>
        <taxon>Nitrosopumilus</taxon>
    </lineage>
</organism>
<protein>
    <submittedName>
        <fullName evidence="1">Uncharacterized protein</fullName>
    </submittedName>
</protein>
<evidence type="ECO:0000313" key="2">
    <source>
        <dbReference type="Proteomes" id="UP000509478"/>
    </source>
</evidence>
<dbReference type="RefSeq" id="WP_179372589.1">
    <property type="nucleotide sequence ID" value="NZ_CP026995.1"/>
</dbReference>
<keyword evidence="2" id="KW-1185">Reference proteome</keyword>
<name>A0A7D5M7Q5_9ARCH</name>
<dbReference type="KEGG" id="nue:C5F50_05045"/>
<reference evidence="1 2" key="1">
    <citation type="submission" date="2018-02" db="EMBL/GenBank/DDBJ databases">
        <title>Complete genome of Nitrosopumilus ureaphilus PS0.</title>
        <authorList>
            <person name="Qin W."/>
            <person name="Zheng Y."/>
            <person name="Stahl D.A."/>
        </authorList>
    </citation>
    <scope>NUCLEOTIDE SEQUENCE [LARGE SCALE GENOMIC DNA]</scope>
    <source>
        <strain evidence="1 2">PS0</strain>
    </source>
</reference>
<accession>A0A7D5M7Q5</accession>
<proteinExistence type="predicted"/>